<reference evidence="1 2" key="1">
    <citation type="journal article" date="2015" name="Int. J. Syst. Evol. Microbiol.">
        <title>Micromonospora costi sp. nov., isolated from a leaf of Costus speciosus.</title>
        <authorList>
            <person name="Thawai C."/>
        </authorList>
    </citation>
    <scope>NUCLEOTIDE SEQUENCE [LARGE SCALE GENOMIC DNA]</scope>
    <source>
        <strain evidence="1 2">CS1-12</strain>
    </source>
</reference>
<dbReference type="AlphaFoldDB" id="A0A3B0A5V6"/>
<comment type="caution">
    <text evidence="1">The sequence shown here is derived from an EMBL/GenBank/DDBJ whole genome shotgun (WGS) entry which is preliminary data.</text>
</comment>
<keyword evidence="2" id="KW-1185">Reference proteome</keyword>
<protein>
    <submittedName>
        <fullName evidence="1">Uncharacterized protein</fullName>
    </submittedName>
</protein>
<organism evidence="1 2">
    <name type="scientific">Micromonospora costi</name>
    <dbReference type="NCBI Taxonomy" id="1530042"/>
    <lineage>
        <taxon>Bacteria</taxon>
        <taxon>Bacillati</taxon>
        <taxon>Actinomycetota</taxon>
        <taxon>Actinomycetes</taxon>
        <taxon>Micromonosporales</taxon>
        <taxon>Micromonosporaceae</taxon>
        <taxon>Micromonospora</taxon>
    </lineage>
</organism>
<dbReference type="EMBL" id="RBAN01000002">
    <property type="protein sequence ID" value="RKN55995.1"/>
    <property type="molecule type" value="Genomic_DNA"/>
</dbReference>
<proteinExistence type="predicted"/>
<evidence type="ECO:0000313" key="1">
    <source>
        <dbReference type="EMBL" id="RKN55995.1"/>
    </source>
</evidence>
<gene>
    <name evidence="1" type="ORF">D7193_15535</name>
</gene>
<sequence>MTLPNGISREIRLARGDYRLTNKWQGTINTFENYRNVFLEEDTYYWGCWTVPRESNYGTYLSQCFVNRKTDNSQVWTANILVEPMARDSYNGELGEWFVYWQSRLIRCSESSEC</sequence>
<dbReference type="Proteomes" id="UP000279968">
    <property type="component" value="Unassembled WGS sequence"/>
</dbReference>
<evidence type="ECO:0000313" key="2">
    <source>
        <dbReference type="Proteomes" id="UP000279968"/>
    </source>
</evidence>
<accession>A0A3B0A5V6</accession>
<name>A0A3B0A5V6_9ACTN</name>